<reference evidence="2" key="1">
    <citation type="submission" date="2020-02" db="EMBL/GenBank/DDBJ databases">
        <authorList>
            <person name="Palmer J.M."/>
        </authorList>
    </citation>
    <scope>NUCLEOTIDE SEQUENCE</scope>
    <source>
        <strain evidence="2">EPUS1.4</strain>
        <tissue evidence="2">Thallus</tissue>
    </source>
</reference>
<accession>A0A8H7AWT2</accession>
<evidence type="ECO:0000313" key="3">
    <source>
        <dbReference type="Proteomes" id="UP000606974"/>
    </source>
</evidence>
<evidence type="ECO:0000256" key="1">
    <source>
        <dbReference type="SAM" id="MobiDB-lite"/>
    </source>
</evidence>
<protein>
    <submittedName>
        <fullName evidence="2">Uncharacterized protein</fullName>
    </submittedName>
</protein>
<organism evidence="2 3">
    <name type="scientific">Endocarpon pusillum</name>
    <dbReference type="NCBI Taxonomy" id="364733"/>
    <lineage>
        <taxon>Eukaryota</taxon>
        <taxon>Fungi</taxon>
        <taxon>Dikarya</taxon>
        <taxon>Ascomycota</taxon>
        <taxon>Pezizomycotina</taxon>
        <taxon>Eurotiomycetes</taxon>
        <taxon>Chaetothyriomycetidae</taxon>
        <taxon>Verrucariales</taxon>
        <taxon>Verrucariaceae</taxon>
        <taxon>Endocarpon</taxon>
    </lineage>
</organism>
<gene>
    <name evidence="2" type="ORF">GJ744_000816</name>
</gene>
<dbReference type="EMBL" id="JAACFV010000011">
    <property type="protein sequence ID" value="KAF7512555.1"/>
    <property type="molecule type" value="Genomic_DNA"/>
</dbReference>
<feature type="region of interest" description="Disordered" evidence="1">
    <location>
        <begin position="74"/>
        <end position="114"/>
    </location>
</feature>
<name>A0A8H7AWT2_9EURO</name>
<evidence type="ECO:0000313" key="2">
    <source>
        <dbReference type="EMBL" id="KAF7512555.1"/>
    </source>
</evidence>
<keyword evidence="3" id="KW-1185">Reference proteome</keyword>
<proteinExistence type="predicted"/>
<feature type="compositionally biased region" description="Polar residues" evidence="1">
    <location>
        <begin position="105"/>
        <end position="114"/>
    </location>
</feature>
<dbReference type="AlphaFoldDB" id="A0A8H7AWT2"/>
<dbReference type="Proteomes" id="UP000606974">
    <property type="component" value="Unassembled WGS sequence"/>
</dbReference>
<sequence>MEDTHFLRYPTSWHGIWNPVKHAKKTWKTPHSNPFFTTWDLSMLPMSLRRCFSAIVCHGGVFGKVVYWTQTEMADNPASEPDGRSKTSQAAVGRNMARHLGGLQVNDSTDNSGR</sequence>
<comment type="caution">
    <text evidence="2">The sequence shown here is derived from an EMBL/GenBank/DDBJ whole genome shotgun (WGS) entry which is preliminary data.</text>
</comment>